<dbReference type="Proteomes" id="UP000013783">
    <property type="component" value="Unassembled WGS sequence"/>
</dbReference>
<dbReference type="eggNOG" id="COG3711">
    <property type="taxonomic scope" value="Bacteria"/>
</dbReference>
<evidence type="ECO:0000313" key="3">
    <source>
        <dbReference type="EMBL" id="EOT67211.1"/>
    </source>
</evidence>
<proteinExistence type="predicted"/>
<dbReference type="AlphaFoldDB" id="R2NSB7"/>
<dbReference type="InterPro" id="IPR007737">
    <property type="entry name" value="Mga_HTH"/>
</dbReference>
<dbReference type="EMBL" id="ASWA01000003">
    <property type="protein sequence ID" value="EOT67211.1"/>
    <property type="molecule type" value="Genomic_DNA"/>
</dbReference>
<accession>R2NSB7</accession>
<dbReference type="Pfam" id="PF05043">
    <property type="entry name" value="Mga"/>
    <property type="match status" value="1"/>
</dbReference>
<dbReference type="RefSeq" id="WP_010742341.1">
    <property type="nucleotide sequence ID" value="NZ_KB946251.1"/>
</dbReference>
<organism evidence="2 4">
    <name type="scientific">Enterococcus malodoratus ATCC 43197</name>
    <dbReference type="NCBI Taxonomy" id="1158601"/>
    <lineage>
        <taxon>Bacteria</taxon>
        <taxon>Bacillati</taxon>
        <taxon>Bacillota</taxon>
        <taxon>Bacilli</taxon>
        <taxon>Lactobacillales</taxon>
        <taxon>Enterococcaceae</taxon>
        <taxon>Enterococcus</taxon>
    </lineage>
</organism>
<name>R2NSB7_9ENTE</name>
<reference evidence="3 5" key="2">
    <citation type="submission" date="2013-03" db="EMBL/GenBank/DDBJ databases">
        <title>The Genome Sequence of Enterococcus malodoratus ATCC_43197 (PacBio/Illumina hybrid assembly).</title>
        <authorList>
            <consortium name="The Broad Institute Genomics Platform"/>
            <consortium name="The Broad Institute Genome Sequencing Center for Infectious Disease"/>
            <person name="Earl A."/>
            <person name="Russ C."/>
            <person name="Gilmore M."/>
            <person name="Surin D."/>
            <person name="Walker B."/>
            <person name="Young S."/>
            <person name="Zeng Q."/>
            <person name="Gargeya S."/>
            <person name="Fitzgerald M."/>
            <person name="Haas B."/>
            <person name="Abouelleil A."/>
            <person name="Allen A.W."/>
            <person name="Alvarado L."/>
            <person name="Arachchi H.M."/>
            <person name="Berlin A.M."/>
            <person name="Chapman S.B."/>
            <person name="Gainer-Dewar J."/>
            <person name="Goldberg J."/>
            <person name="Griggs A."/>
            <person name="Gujja S."/>
            <person name="Hansen M."/>
            <person name="Howarth C."/>
            <person name="Imamovic A."/>
            <person name="Ireland A."/>
            <person name="Larimer J."/>
            <person name="McCowan C."/>
            <person name="Murphy C."/>
            <person name="Pearson M."/>
            <person name="Poon T.W."/>
            <person name="Priest M."/>
            <person name="Roberts A."/>
            <person name="Saif S."/>
            <person name="Shea T."/>
            <person name="Sisk P."/>
            <person name="Sykes S."/>
            <person name="Wortman J."/>
            <person name="Nusbaum C."/>
            <person name="Birren B."/>
        </authorList>
    </citation>
    <scope>NUCLEOTIDE SEQUENCE [LARGE SCALE GENOMIC DNA]</scope>
    <source>
        <strain evidence="3 5">ATCC 43197</strain>
    </source>
</reference>
<dbReference type="PATRIC" id="fig|1158601.3.peg.3522"/>
<dbReference type="Proteomes" id="UP000014148">
    <property type="component" value="Unassembled WGS sequence"/>
</dbReference>
<reference evidence="2 4" key="1">
    <citation type="submission" date="2013-02" db="EMBL/GenBank/DDBJ databases">
        <title>The Genome Sequence of Enterococcus malodoratus ATCC_43197.</title>
        <authorList>
            <consortium name="The Broad Institute Genome Sequencing Platform"/>
            <consortium name="The Broad Institute Genome Sequencing Center for Infectious Disease"/>
            <person name="Earl A.M."/>
            <person name="Gilmore M.S."/>
            <person name="Lebreton F."/>
            <person name="Walker B."/>
            <person name="Young S.K."/>
            <person name="Zeng Q."/>
            <person name="Gargeya S."/>
            <person name="Fitzgerald M."/>
            <person name="Haas B."/>
            <person name="Abouelleil A."/>
            <person name="Alvarado L."/>
            <person name="Arachchi H.M."/>
            <person name="Berlin A.M."/>
            <person name="Chapman S.B."/>
            <person name="Dewar J."/>
            <person name="Goldberg J."/>
            <person name="Griggs A."/>
            <person name="Gujja S."/>
            <person name="Hansen M."/>
            <person name="Howarth C."/>
            <person name="Imamovic A."/>
            <person name="Larimer J."/>
            <person name="McCowan C."/>
            <person name="Murphy C."/>
            <person name="Neiman D."/>
            <person name="Pearson M."/>
            <person name="Priest M."/>
            <person name="Roberts A."/>
            <person name="Saif S."/>
            <person name="Shea T."/>
            <person name="Sisk P."/>
            <person name="Sykes S."/>
            <person name="Wortman J."/>
            <person name="Nusbaum C."/>
            <person name="Birren B."/>
        </authorList>
    </citation>
    <scope>NUCLEOTIDE SEQUENCE [LARGE SCALE GENOMIC DNA]</scope>
    <source>
        <strain evidence="2 4">ATCC 43197</strain>
    </source>
</reference>
<sequence>MDIYELLDEEQRYQLFIVRLLDLTIDEYISISKLEELTGQSTFKIKKYIHNINYDLHNNGFDSKVIVQDDVVQLQDIDLKVIKLLQIHYFETSHIFPLMIYLLEGQGTIDGYAQEHFLSTSKAYAARKQLITFFKPLGIKIKKGKFAGDELMIRNSISTIIFEALNGYYCPFSDSINQAAKKVIEFLTFHFDLRLTPTQKGKLKVLTALSLVRCKNDRSLDDSFLSSNKVFQTAELNQLSAYTQVDSDKLVDELSYLLMFLYVEGLLRKADEIEFKFDYFATIDTKSQQISTQILHQVEEKYQIQLPEEISHSYRQRVRQSNRRHAIYSFYTSSFSTNKQIQSVNEVYPVYSEIIWGVIKEHLPKEQQDLNGQMVRFFYDYLFILLDILPPEQVEKPIDVFVDFSQGKEYTKFIIKQIEGFKDLNLAIGDRLTSHTEILVSNCVVPRFKGKQIVWKNPPAPSDWEVFGDSIVQVKKERLLNRDMKRLEDTGE</sequence>
<evidence type="ECO:0000259" key="1">
    <source>
        <dbReference type="Pfam" id="PF05043"/>
    </source>
</evidence>
<dbReference type="EMBL" id="AJAK01000023">
    <property type="protein sequence ID" value="EOH73873.1"/>
    <property type="molecule type" value="Genomic_DNA"/>
</dbReference>
<gene>
    <name evidence="3" type="ORF">I585_02732</name>
    <name evidence="2" type="ORF">UAI_03549</name>
</gene>
<dbReference type="OrthoDB" id="2143991at2"/>
<feature type="domain" description="Mga helix-turn-helix" evidence="1">
    <location>
        <begin position="88"/>
        <end position="154"/>
    </location>
</feature>
<evidence type="ECO:0000313" key="5">
    <source>
        <dbReference type="Proteomes" id="UP000014148"/>
    </source>
</evidence>
<dbReference type="STRING" id="71451.RV07_GL002661"/>
<comment type="caution">
    <text evidence="2">The sequence shown here is derived from an EMBL/GenBank/DDBJ whole genome shotgun (WGS) entry which is preliminary data.</text>
</comment>
<protein>
    <recommendedName>
        <fullName evidence="1">Mga helix-turn-helix domain-containing protein</fullName>
    </recommendedName>
</protein>
<evidence type="ECO:0000313" key="2">
    <source>
        <dbReference type="EMBL" id="EOH73873.1"/>
    </source>
</evidence>
<evidence type="ECO:0000313" key="4">
    <source>
        <dbReference type="Proteomes" id="UP000013783"/>
    </source>
</evidence>
<keyword evidence="5" id="KW-1185">Reference proteome</keyword>